<dbReference type="AlphaFoldDB" id="A0A5D6WKE4"/>
<name>A0A5D6WKE4_9FIRM</name>
<dbReference type="EMBL" id="VTOZ01000015">
    <property type="protein sequence ID" value="TYZ28453.1"/>
    <property type="molecule type" value="Genomic_DNA"/>
</dbReference>
<sequence>MAKIVTTIPATISKFTAAPIDSKVKRKVAGYARVSTDHEDQVSSYTAQVDYYTKYIKEREDWEFAGMYTDEGVTGTSTKKREGFTRMIKDALDGKIQLIITKSVSRFARNTVDCLTTIRKLKAAGVEVYFEKEGIWTLDSAGELLITVLSSISQEEARSISENTTWGHRKRFADGKVSVPFKRFLGYDRGEDGNLVINPEQAKTVKLIYKLFLTGLSYKAICRELMARGIKSPAGKDNWNAGAVKSILTNEKMKGDALLQKQFTVDFLTKKHKKNEGEIPQYYVTGNHEAIIPPATFDLVQAEIERRKAGKRYSGVTIFSNRIKCGECGHWYGSKVWHSNDKYRRVIYQCNHKFDGEKKCSTPHLVEEEIKTAFIKAVNKLLKGRNDMLENIRLVKEQICVTADLEAESQRLMRELQVLSDMVQSCINENARIAQDQTDYQKRYDELVSRYDAVKAKYDAAEQGIKKRRAKAERLDAFAKAVKAQDTVVTAFDEGLWGTLVDFMIVYSKEDIGVTFKDGTEIRIR</sequence>
<dbReference type="GO" id="GO:0003677">
    <property type="term" value="F:DNA binding"/>
    <property type="evidence" value="ECO:0007669"/>
    <property type="project" value="InterPro"/>
</dbReference>
<feature type="domain" description="Recombinase" evidence="2">
    <location>
        <begin position="184"/>
        <end position="310"/>
    </location>
</feature>
<gene>
    <name evidence="3" type="ORF">FZ041_08375</name>
</gene>
<dbReference type="CDD" id="cd00338">
    <property type="entry name" value="Ser_Recombinase"/>
    <property type="match status" value="1"/>
</dbReference>
<dbReference type="InterPro" id="IPR038109">
    <property type="entry name" value="DNA_bind_recomb_sf"/>
</dbReference>
<dbReference type="SUPFAM" id="SSF53041">
    <property type="entry name" value="Resolvase-like"/>
    <property type="match status" value="1"/>
</dbReference>
<evidence type="ECO:0000259" key="2">
    <source>
        <dbReference type="PROSITE" id="PS51737"/>
    </source>
</evidence>
<evidence type="ECO:0000313" key="4">
    <source>
        <dbReference type="Proteomes" id="UP000322783"/>
    </source>
</evidence>
<dbReference type="PROSITE" id="PS51736">
    <property type="entry name" value="RECOMBINASES_3"/>
    <property type="match status" value="1"/>
</dbReference>
<dbReference type="InterPro" id="IPR036162">
    <property type="entry name" value="Resolvase-like_N_sf"/>
</dbReference>
<evidence type="ECO:0000313" key="3">
    <source>
        <dbReference type="EMBL" id="TYZ28453.1"/>
    </source>
</evidence>
<reference evidence="3 4" key="1">
    <citation type="submission" date="2019-08" db="EMBL/GenBank/DDBJ databases">
        <title>Selenomonas sp. mPRGC5 and Selenomonas sp. mPRGC8 isolated from ruminal fluid of dairy goat (Capra hircus).</title>
        <authorList>
            <person name="Poothong S."/>
            <person name="Nuengjamnong C."/>
            <person name="Tanasupawat S."/>
        </authorList>
    </citation>
    <scope>NUCLEOTIDE SEQUENCE [LARGE SCALE GENOMIC DNA]</scope>
    <source>
        <strain evidence="4">mPRGC8</strain>
    </source>
</reference>
<dbReference type="PROSITE" id="PS51737">
    <property type="entry name" value="RECOMBINASE_DNA_BIND"/>
    <property type="match status" value="1"/>
</dbReference>
<dbReference type="Gene3D" id="3.40.50.1390">
    <property type="entry name" value="Resolvase, N-terminal catalytic domain"/>
    <property type="match status" value="1"/>
</dbReference>
<dbReference type="PANTHER" id="PTHR30461">
    <property type="entry name" value="DNA-INVERTASE FROM LAMBDOID PROPHAGE"/>
    <property type="match status" value="1"/>
</dbReference>
<protein>
    <submittedName>
        <fullName evidence="3">Recombinase family protein</fullName>
    </submittedName>
</protein>
<dbReference type="GO" id="GO:0000150">
    <property type="term" value="F:DNA strand exchange activity"/>
    <property type="evidence" value="ECO:0007669"/>
    <property type="project" value="InterPro"/>
</dbReference>
<dbReference type="SMART" id="SM00857">
    <property type="entry name" value="Resolvase"/>
    <property type="match status" value="1"/>
</dbReference>
<dbReference type="InterPro" id="IPR011109">
    <property type="entry name" value="DNA_bind_recombinase_dom"/>
</dbReference>
<dbReference type="Pfam" id="PF00239">
    <property type="entry name" value="Resolvase"/>
    <property type="match status" value="1"/>
</dbReference>
<dbReference type="Pfam" id="PF07508">
    <property type="entry name" value="Recombinase"/>
    <property type="match status" value="1"/>
</dbReference>
<keyword evidence="4" id="KW-1185">Reference proteome</keyword>
<dbReference type="InterPro" id="IPR050639">
    <property type="entry name" value="SSR_resolvase"/>
</dbReference>
<comment type="caution">
    <text evidence="3">The sequence shown here is derived from an EMBL/GenBank/DDBJ whole genome shotgun (WGS) entry which is preliminary data.</text>
</comment>
<accession>A0A5D6WKE4</accession>
<dbReference type="Pfam" id="PF13408">
    <property type="entry name" value="Zn_ribbon_recom"/>
    <property type="match status" value="1"/>
</dbReference>
<dbReference type="InterPro" id="IPR006119">
    <property type="entry name" value="Resolv_N"/>
</dbReference>
<organism evidence="3 4">
    <name type="scientific">Selenomonas caprae</name>
    <dbReference type="NCBI Taxonomy" id="2606905"/>
    <lineage>
        <taxon>Bacteria</taxon>
        <taxon>Bacillati</taxon>
        <taxon>Bacillota</taxon>
        <taxon>Negativicutes</taxon>
        <taxon>Selenomonadales</taxon>
        <taxon>Selenomonadaceae</taxon>
        <taxon>Selenomonas</taxon>
    </lineage>
</organism>
<dbReference type="InterPro" id="IPR025827">
    <property type="entry name" value="Zn_ribbon_recom_dom"/>
</dbReference>
<dbReference type="Gene3D" id="3.90.1750.20">
    <property type="entry name" value="Putative Large Serine Recombinase, Chain B, Domain 2"/>
    <property type="match status" value="1"/>
</dbReference>
<feature type="domain" description="Resolvase/invertase-type recombinase catalytic" evidence="1">
    <location>
        <begin position="27"/>
        <end position="175"/>
    </location>
</feature>
<proteinExistence type="predicted"/>
<dbReference type="RefSeq" id="WP_149189248.1">
    <property type="nucleotide sequence ID" value="NZ_VTOZ01000015.1"/>
</dbReference>
<dbReference type="Proteomes" id="UP000322783">
    <property type="component" value="Unassembled WGS sequence"/>
</dbReference>
<dbReference type="PANTHER" id="PTHR30461:SF23">
    <property type="entry name" value="DNA RECOMBINASE-RELATED"/>
    <property type="match status" value="1"/>
</dbReference>
<evidence type="ECO:0000259" key="1">
    <source>
        <dbReference type="PROSITE" id="PS51736"/>
    </source>
</evidence>